<reference evidence="5 6" key="1">
    <citation type="submission" date="2017-11" db="EMBL/GenBank/DDBJ databases">
        <title>Reclassification of Bisgaard taxon 7 as Conservatibacter flavescens gen. nov., sp. nov.</title>
        <authorList>
            <person name="Christensen H."/>
        </authorList>
    </citation>
    <scope>NUCLEOTIDE SEQUENCE [LARGE SCALE GENOMIC DNA]</scope>
    <source>
        <strain evidence="5 6">7_4</strain>
    </source>
</reference>
<dbReference type="SUPFAM" id="SSF47413">
    <property type="entry name" value="lambda repressor-like DNA-binding domains"/>
    <property type="match status" value="1"/>
</dbReference>
<dbReference type="PANTHER" id="PTHR36511:SF4">
    <property type="entry name" value="ANTITOXIN MQSA"/>
    <property type="match status" value="1"/>
</dbReference>
<dbReference type="InterPro" id="IPR001387">
    <property type="entry name" value="Cro/C1-type_HTH"/>
</dbReference>
<dbReference type="PANTHER" id="PTHR36511">
    <property type="entry name" value="MERR FAMILY BACTERIAL REGULATORY PROTEIN"/>
    <property type="match status" value="1"/>
</dbReference>
<comment type="caution">
    <text evidence="5">The sequence shown here is derived from an EMBL/GenBank/DDBJ whole genome shotgun (WGS) entry which is preliminary data.</text>
</comment>
<dbReference type="EMBL" id="PHHA01000026">
    <property type="protein sequence ID" value="PJG84589.1"/>
    <property type="molecule type" value="Genomic_DNA"/>
</dbReference>
<dbReference type="CDD" id="cd00093">
    <property type="entry name" value="HTH_XRE"/>
    <property type="match status" value="1"/>
</dbReference>
<evidence type="ECO:0000256" key="2">
    <source>
        <dbReference type="ARBA" id="ARBA00023125"/>
    </source>
</evidence>
<dbReference type="PROSITE" id="PS50943">
    <property type="entry name" value="HTH_CROC1"/>
    <property type="match status" value="1"/>
</dbReference>
<proteinExistence type="predicted"/>
<dbReference type="Proteomes" id="UP000229329">
    <property type="component" value="Unassembled WGS sequence"/>
</dbReference>
<protein>
    <submittedName>
        <fullName evidence="5">XRE family transcriptional regulator</fullName>
    </submittedName>
</protein>
<evidence type="ECO:0000256" key="3">
    <source>
        <dbReference type="ARBA" id="ARBA00023163"/>
    </source>
</evidence>
<dbReference type="InterPro" id="IPR010982">
    <property type="entry name" value="Lambda_DNA-bd_dom_sf"/>
</dbReference>
<dbReference type="GO" id="GO:0003677">
    <property type="term" value="F:DNA binding"/>
    <property type="evidence" value="ECO:0007669"/>
    <property type="project" value="UniProtKB-KW"/>
</dbReference>
<evidence type="ECO:0000256" key="1">
    <source>
        <dbReference type="ARBA" id="ARBA00023015"/>
    </source>
</evidence>
<feature type="domain" description="HTH cro/C1-type" evidence="4">
    <location>
        <begin position="63"/>
        <end position="116"/>
    </location>
</feature>
<keyword evidence="6" id="KW-1185">Reference proteome</keyword>
<dbReference type="Gene3D" id="1.10.260.40">
    <property type="entry name" value="lambda repressor-like DNA-binding domains"/>
    <property type="match status" value="1"/>
</dbReference>
<keyword evidence="1" id="KW-0805">Transcription regulation</keyword>
<dbReference type="AlphaFoldDB" id="A0A2M8S0C1"/>
<keyword evidence="2" id="KW-0238">DNA-binding</keyword>
<dbReference type="OrthoDB" id="9799384at2"/>
<dbReference type="SMART" id="SM00530">
    <property type="entry name" value="HTH_XRE"/>
    <property type="match status" value="1"/>
</dbReference>
<organism evidence="5 6">
    <name type="scientific">Conservatibacter flavescens</name>
    <dbReference type="NCBI Taxonomy" id="28161"/>
    <lineage>
        <taxon>Bacteria</taxon>
        <taxon>Pseudomonadati</taxon>
        <taxon>Pseudomonadota</taxon>
        <taxon>Gammaproteobacteria</taxon>
        <taxon>Pasteurellales</taxon>
        <taxon>Pasteurellaceae</taxon>
        <taxon>Conservatibacter</taxon>
    </lineage>
</organism>
<evidence type="ECO:0000313" key="5">
    <source>
        <dbReference type="EMBL" id="PJG84589.1"/>
    </source>
</evidence>
<evidence type="ECO:0000259" key="4">
    <source>
        <dbReference type="PROSITE" id="PS50943"/>
    </source>
</evidence>
<dbReference type="InterPro" id="IPR052359">
    <property type="entry name" value="HTH-type_reg/antitoxin"/>
</dbReference>
<sequence>MDKVYQAIQAKTQAWNVDNLVNAIIEDDPDMAEHADDLRDTLTQMKNGDYNKSRVTHINVSPIVETRNQLNLSQPKFAEKLGISLSTLRSWEQGIRNPSGAAKTLLDLLHRKPELIHDLR</sequence>
<evidence type="ECO:0000313" key="6">
    <source>
        <dbReference type="Proteomes" id="UP000229329"/>
    </source>
</evidence>
<dbReference type="RefSeq" id="WP_100289417.1">
    <property type="nucleotide sequence ID" value="NZ_PHHA01000026.1"/>
</dbReference>
<name>A0A2M8S0C1_9PAST</name>
<keyword evidence="3" id="KW-0804">Transcription</keyword>
<gene>
    <name evidence="5" type="ORF">CVP05_09935</name>
</gene>
<dbReference type="Pfam" id="PF01381">
    <property type="entry name" value="HTH_3"/>
    <property type="match status" value="1"/>
</dbReference>
<accession>A0A2M8S0C1</accession>